<comment type="caution">
    <text evidence="1">The sequence shown here is derived from an EMBL/GenBank/DDBJ whole genome shotgun (WGS) entry which is preliminary data.</text>
</comment>
<dbReference type="Proteomes" id="UP000467841">
    <property type="component" value="Unassembled WGS sequence"/>
</dbReference>
<name>A0A6D2I3T7_9BRAS</name>
<keyword evidence="2" id="KW-1185">Reference proteome</keyword>
<evidence type="ECO:0000313" key="1">
    <source>
        <dbReference type="EMBL" id="CAA7022945.1"/>
    </source>
</evidence>
<organism evidence="1 2">
    <name type="scientific">Microthlaspi erraticum</name>
    <dbReference type="NCBI Taxonomy" id="1685480"/>
    <lineage>
        <taxon>Eukaryota</taxon>
        <taxon>Viridiplantae</taxon>
        <taxon>Streptophyta</taxon>
        <taxon>Embryophyta</taxon>
        <taxon>Tracheophyta</taxon>
        <taxon>Spermatophyta</taxon>
        <taxon>Magnoliopsida</taxon>
        <taxon>eudicotyledons</taxon>
        <taxon>Gunneridae</taxon>
        <taxon>Pentapetalae</taxon>
        <taxon>rosids</taxon>
        <taxon>malvids</taxon>
        <taxon>Brassicales</taxon>
        <taxon>Brassicaceae</taxon>
        <taxon>Coluteocarpeae</taxon>
        <taxon>Microthlaspi</taxon>
    </lineage>
</organism>
<sequence length="165" mass="17825">MPLAHSRRWRDRAIGRDIVDPHYKECLYAGIGVSCASLPVESIGVGDRGDGAGVHCNDNTKSMRNDRRITPCQGWVVAGSGLSLKDELNSRWSFNGTYRHLGESDCKGDITGGESFTDNIPRVVPDDLGAVGTSTIVQMDPTVKCEENLGIGMIMMVTPDAVSRS</sequence>
<dbReference type="OrthoDB" id="2018833at2759"/>
<accession>A0A6D2I3T7</accession>
<dbReference type="EMBL" id="CACVBM020000754">
    <property type="protein sequence ID" value="CAA7022945.1"/>
    <property type="molecule type" value="Genomic_DNA"/>
</dbReference>
<reference evidence="1" key="1">
    <citation type="submission" date="2020-01" db="EMBL/GenBank/DDBJ databases">
        <authorList>
            <person name="Mishra B."/>
        </authorList>
    </citation>
    <scope>NUCLEOTIDE SEQUENCE [LARGE SCALE GENOMIC DNA]</scope>
</reference>
<evidence type="ECO:0000313" key="2">
    <source>
        <dbReference type="Proteomes" id="UP000467841"/>
    </source>
</evidence>
<gene>
    <name evidence="1" type="ORF">MERR_LOCUS10180</name>
</gene>
<proteinExistence type="predicted"/>
<dbReference type="AlphaFoldDB" id="A0A6D2I3T7"/>
<protein>
    <submittedName>
        <fullName evidence="1">Uncharacterized protein</fullName>
    </submittedName>
</protein>